<keyword evidence="9" id="KW-1185">Reference proteome</keyword>
<dbReference type="InterPro" id="IPR004447">
    <property type="entry name" value="Peptidase_S41A"/>
</dbReference>
<dbReference type="SUPFAM" id="SSF50156">
    <property type="entry name" value="PDZ domain-like"/>
    <property type="match status" value="1"/>
</dbReference>
<keyword evidence="3" id="KW-0378">Hydrolase</keyword>
<name>A0ABQ2Y6L1_9ACTN</name>
<dbReference type="Gene3D" id="3.90.226.10">
    <property type="entry name" value="2-enoyl-CoA Hydratase, Chain A, domain 1"/>
    <property type="match status" value="1"/>
</dbReference>
<dbReference type="Gene3D" id="2.30.42.10">
    <property type="match status" value="1"/>
</dbReference>
<evidence type="ECO:0000256" key="5">
    <source>
        <dbReference type="SAM" id="MobiDB-lite"/>
    </source>
</evidence>
<dbReference type="PANTHER" id="PTHR32060">
    <property type="entry name" value="TAIL-SPECIFIC PROTEASE"/>
    <property type="match status" value="1"/>
</dbReference>
<dbReference type="InterPro" id="IPR005151">
    <property type="entry name" value="Tail-specific_protease"/>
</dbReference>
<evidence type="ECO:0000256" key="3">
    <source>
        <dbReference type="ARBA" id="ARBA00022801"/>
    </source>
</evidence>
<dbReference type="SMART" id="SM00228">
    <property type="entry name" value="PDZ"/>
    <property type="match status" value="1"/>
</dbReference>
<feature type="region of interest" description="Disordered" evidence="5">
    <location>
        <begin position="29"/>
        <end position="70"/>
    </location>
</feature>
<dbReference type="CDD" id="cd07560">
    <property type="entry name" value="Peptidase_S41_CPP"/>
    <property type="match status" value="1"/>
</dbReference>
<accession>A0ABQ2Y6L1</accession>
<dbReference type="Pfam" id="PF03572">
    <property type="entry name" value="Peptidase_S41"/>
    <property type="match status" value="1"/>
</dbReference>
<evidence type="ECO:0000313" key="9">
    <source>
        <dbReference type="Proteomes" id="UP000659223"/>
    </source>
</evidence>
<dbReference type="Proteomes" id="UP000659223">
    <property type="component" value="Unassembled WGS sequence"/>
</dbReference>
<evidence type="ECO:0000313" key="8">
    <source>
        <dbReference type="EMBL" id="GGX68461.1"/>
    </source>
</evidence>
<dbReference type="Pfam" id="PF17820">
    <property type="entry name" value="PDZ_6"/>
    <property type="match status" value="1"/>
</dbReference>
<keyword evidence="4" id="KW-0720">Serine protease</keyword>
<feature type="compositionally biased region" description="Low complexity" evidence="5">
    <location>
        <begin position="44"/>
        <end position="53"/>
    </location>
</feature>
<dbReference type="InterPro" id="IPR001478">
    <property type="entry name" value="PDZ"/>
</dbReference>
<organism evidence="8 9">
    <name type="scientific">Streptomyces hiroshimensis</name>
    <dbReference type="NCBI Taxonomy" id="66424"/>
    <lineage>
        <taxon>Bacteria</taxon>
        <taxon>Bacillati</taxon>
        <taxon>Actinomycetota</taxon>
        <taxon>Actinomycetes</taxon>
        <taxon>Kitasatosporales</taxon>
        <taxon>Streptomycetaceae</taxon>
        <taxon>Streptomyces</taxon>
    </lineage>
</organism>
<dbReference type="PANTHER" id="PTHR32060:SF30">
    <property type="entry name" value="CARBOXY-TERMINAL PROCESSING PROTEASE CTPA"/>
    <property type="match status" value="1"/>
</dbReference>
<keyword evidence="2" id="KW-0645">Protease</keyword>
<feature type="chain" id="PRO_5046342484" evidence="6">
    <location>
        <begin position="29"/>
        <end position="408"/>
    </location>
</feature>
<gene>
    <name evidence="8" type="ORF">GCM10010324_11500</name>
</gene>
<dbReference type="SMART" id="SM00245">
    <property type="entry name" value="TSPc"/>
    <property type="match status" value="1"/>
</dbReference>
<evidence type="ECO:0000256" key="1">
    <source>
        <dbReference type="ARBA" id="ARBA00009179"/>
    </source>
</evidence>
<evidence type="ECO:0000259" key="7">
    <source>
        <dbReference type="PROSITE" id="PS50106"/>
    </source>
</evidence>
<feature type="signal peptide" evidence="6">
    <location>
        <begin position="1"/>
        <end position="28"/>
    </location>
</feature>
<dbReference type="Gene3D" id="3.30.750.44">
    <property type="match status" value="1"/>
</dbReference>
<dbReference type="EMBL" id="BMUT01000002">
    <property type="protein sequence ID" value="GGX68461.1"/>
    <property type="molecule type" value="Genomic_DNA"/>
</dbReference>
<reference evidence="9" key="1">
    <citation type="journal article" date="2019" name="Int. J. Syst. Evol. Microbiol.">
        <title>The Global Catalogue of Microorganisms (GCM) 10K type strain sequencing project: providing services to taxonomists for standard genome sequencing and annotation.</title>
        <authorList>
            <consortium name="The Broad Institute Genomics Platform"/>
            <consortium name="The Broad Institute Genome Sequencing Center for Infectious Disease"/>
            <person name="Wu L."/>
            <person name="Ma J."/>
        </authorList>
    </citation>
    <scope>NUCLEOTIDE SEQUENCE [LARGE SCALE GENOMIC DNA]</scope>
    <source>
        <strain evidence="9">JCM 4586</strain>
    </source>
</reference>
<comment type="caution">
    <text evidence="8">The sequence shown here is derived from an EMBL/GenBank/DDBJ whole genome shotgun (WGS) entry which is preliminary data.</text>
</comment>
<dbReference type="InterPro" id="IPR036034">
    <property type="entry name" value="PDZ_sf"/>
</dbReference>
<dbReference type="PROSITE" id="PS50106">
    <property type="entry name" value="PDZ"/>
    <property type="match status" value="1"/>
</dbReference>
<evidence type="ECO:0000256" key="4">
    <source>
        <dbReference type="ARBA" id="ARBA00022825"/>
    </source>
</evidence>
<feature type="domain" description="PDZ" evidence="7">
    <location>
        <begin position="116"/>
        <end position="182"/>
    </location>
</feature>
<dbReference type="InterPro" id="IPR029045">
    <property type="entry name" value="ClpP/crotonase-like_dom_sf"/>
</dbReference>
<dbReference type="InterPro" id="IPR041489">
    <property type="entry name" value="PDZ_6"/>
</dbReference>
<keyword evidence="6" id="KW-0732">Signal</keyword>
<dbReference type="SUPFAM" id="SSF52096">
    <property type="entry name" value="ClpP/crotonase"/>
    <property type="match status" value="1"/>
</dbReference>
<proteinExistence type="inferred from homology"/>
<comment type="similarity">
    <text evidence="1">Belongs to the peptidase S41A family.</text>
</comment>
<protein>
    <submittedName>
        <fullName evidence="8">Peptidase S41</fullName>
    </submittedName>
</protein>
<evidence type="ECO:0000256" key="6">
    <source>
        <dbReference type="SAM" id="SignalP"/>
    </source>
</evidence>
<evidence type="ECO:0000256" key="2">
    <source>
        <dbReference type="ARBA" id="ARBA00022670"/>
    </source>
</evidence>
<sequence length="408" mass="41771">MFHPQRRARRGAALTLVFAGVLATGAAAGSWSSQGQEGRKASEARTAPRTAARPADRAVADPGAGAGGPVDHAEVEAAAAQAVEDGRSATEAAAEVVDRSGDRWSAVYSAREYEGLERALDGAYVGVGLSARRGSGGRTEVDSVRPGSPAARAGLLPGDRLRTVDGAVADDRPVTDVVALLRGDTTALSAPGTPVRIEVERAGRSWARTLYRERLVTESVTAEHFVRGEVAAVRIKVGSFTRGTGERVRAAAAAARPGEGILLDLRGNSGGLVREAVTAASAFLDGGLVATYDVHGSQRSLEARPGVVTALPLVVLVDDGTMSAAELLAGALQDRGRAVVVGSRTFGKGSVQMPSRLADGSVAELTVGHYRTPAGRAVDGQGIAPDLLVHGDAEERARTVLSGLGGGS</sequence>